<proteinExistence type="predicted"/>
<name>A0A5B7DY95_PORTR</name>
<evidence type="ECO:0000256" key="1">
    <source>
        <dbReference type="SAM" id="MobiDB-lite"/>
    </source>
</evidence>
<protein>
    <submittedName>
        <fullName evidence="2">Uncharacterized protein</fullName>
    </submittedName>
</protein>
<evidence type="ECO:0000313" key="2">
    <source>
        <dbReference type="EMBL" id="MPC26530.1"/>
    </source>
</evidence>
<evidence type="ECO:0000313" key="3">
    <source>
        <dbReference type="Proteomes" id="UP000324222"/>
    </source>
</evidence>
<sequence length="74" mass="8142">MQKNQTPSIITTTTTTTTNTQHTDNTLTNTPPPPPTHLYTVYAPPTPWPGRLFTAGQVPLGGQLRWPHCTFKGL</sequence>
<feature type="compositionally biased region" description="Low complexity" evidence="1">
    <location>
        <begin position="11"/>
        <end position="29"/>
    </location>
</feature>
<organism evidence="2 3">
    <name type="scientific">Portunus trituberculatus</name>
    <name type="common">Swimming crab</name>
    <name type="synonym">Neptunus trituberculatus</name>
    <dbReference type="NCBI Taxonomy" id="210409"/>
    <lineage>
        <taxon>Eukaryota</taxon>
        <taxon>Metazoa</taxon>
        <taxon>Ecdysozoa</taxon>
        <taxon>Arthropoda</taxon>
        <taxon>Crustacea</taxon>
        <taxon>Multicrustacea</taxon>
        <taxon>Malacostraca</taxon>
        <taxon>Eumalacostraca</taxon>
        <taxon>Eucarida</taxon>
        <taxon>Decapoda</taxon>
        <taxon>Pleocyemata</taxon>
        <taxon>Brachyura</taxon>
        <taxon>Eubrachyura</taxon>
        <taxon>Portunoidea</taxon>
        <taxon>Portunidae</taxon>
        <taxon>Portuninae</taxon>
        <taxon>Portunus</taxon>
    </lineage>
</organism>
<dbReference type="AlphaFoldDB" id="A0A5B7DY95"/>
<accession>A0A5B7DY95</accession>
<feature type="compositionally biased region" description="Polar residues" evidence="1">
    <location>
        <begin position="1"/>
        <end position="10"/>
    </location>
</feature>
<reference evidence="2 3" key="1">
    <citation type="submission" date="2019-05" db="EMBL/GenBank/DDBJ databases">
        <title>Another draft genome of Portunus trituberculatus and its Hox gene families provides insights of decapod evolution.</title>
        <authorList>
            <person name="Jeong J.-H."/>
            <person name="Song I."/>
            <person name="Kim S."/>
            <person name="Choi T."/>
            <person name="Kim D."/>
            <person name="Ryu S."/>
            <person name="Kim W."/>
        </authorList>
    </citation>
    <scope>NUCLEOTIDE SEQUENCE [LARGE SCALE GENOMIC DNA]</scope>
    <source>
        <tissue evidence="2">Muscle</tissue>
    </source>
</reference>
<keyword evidence="3" id="KW-1185">Reference proteome</keyword>
<dbReference type="Proteomes" id="UP000324222">
    <property type="component" value="Unassembled WGS sequence"/>
</dbReference>
<dbReference type="EMBL" id="VSRR010001611">
    <property type="protein sequence ID" value="MPC26530.1"/>
    <property type="molecule type" value="Genomic_DNA"/>
</dbReference>
<comment type="caution">
    <text evidence="2">The sequence shown here is derived from an EMBL/GenBank/DDBJ whole genome shotgun (WGS) entry which is preliminary data.</text>
</comment>
<feature type="region of interest" description="Disordered" evidence="1">
    <location>
        <begin position="1"/>
        <end position="38"/>
    </location>
</feature>
<gene>
    <name evidence="2" type="ORF">E2C01_019673</name>
</gene>